<dbReference type="Pfam" id="PF02515">
    <property type="entry name" value="CoA_transf_3"/>
    <property type="match status" value="1"/>
</dbReference>
<dbReference type="EMBL" id="CAJOBA010086687">
    <property type="protein sequence ID" value="CAF4466593.1"/>
    <property type="molecule type" value="Genomic_DNA"/>
</dbReference>
<protein>
    <recommendedName>
        <fullName evidence="5">Alpha-methylacyl-CoA racemase</fullName>
    </recommendedName>
</protein>
<proteinExistence type="inferred from homology"/>
<dbReference type="PANTHER" id="PTHR48228">
    <property type="entry name" value="SUCCINYL-COA--D-CITRAMALATE COA-TRANSFERASE"/>
    <property type="match status" value="1"/>
</dbReference>
<evidence type="ECO:0000313" key="3">
    <source>
        <dbReference type="EMBL" id="CAF4466593.1"/>
    </source>
</evidence>
<name>A0A8S2G5H7_9BILA</name>
<dbReference type="Proteomes" id="UP000682733">
    <property type="component" value="Unassembled WGS sequence"/>
</dbReference>
<organism evidence="2 4">
    <name type="scientific">Didymodactylos carnosus</name>
    <dbReference type="NCBI Taxonomy" id="1234261"/>
    <lineage>
        <taxon>Eukaryota</taxon>
        <taxon>Metazoa</taxon>
        <taxon>Spiralia</taxon>
        <taxon>Gnathifera</taxon>
        <taxon>Rotifera</taxon>
        <taxon>Eurotatoria</taxon>
        <taxon>Bdelloidea</taxon>
        <taxon>Philodinida</taxon>
        <taxon>Philodinidae</taxon>
        <taxon>Didymodactylos</taxon>
    </lineage>
</organism>
<dbReference type="AlphaFoldDB" id="A0A8S2G5H7"/>
<evidence type="ECO:0008006" key="5">
    <source>
        <dbReference type="Google" id="ProtNLM"/>
    </source>
</evidence>
<dbReference type="Gene3D" id="3.40.50.10540">
    <property type="entry name" value="Crotonobetainyl-coa:carnitine coa-transferase, domain 1"/>
    <property type="match status" value="1"/>
</dbReference>
<dbReference type="InterPro" id="IPR050509">
    <property type="entry name" value="CoA-transferase_III"/>
</dbReference>
<dbReference type="SUPFAM" id="SSF89796">
    <property type="entry name" value="CoA-transferase family III (CaiB/BaiF)"/>
    <property type="match status" value="1"/>
</dbReference>
<reference evidence="2" key="1">
    <citation type="submission" date="2021-02" db="EMBL/GenBank/DDBJ databases">
        <authorList>
            <person name="Nowell W R."/>
        </authorList>
    </citation>
    <scope>NUCLEOTIDE SEQUENCE</scope>
</reference>
<dbReference type="InterPro" id="IPR023606">
    <property type="entry name" value="CoA-Trfase_III_dom_1_sf"/>
</dbReference>
<dbReference type="Proteomes" id="UP000677228">
    <property type="component" value="Unassembled WGS sequence"/>
</dbReference>
<comment type="caution">
    <text evidence="2">The sequence shown here is derived from an EMBL/GenBank/DDBJ whole genome shotgun (WGS) entry which is preliminary data.</text>
</comment>
<dbReference type="EMBL" id="CAJNOK010060488">
    <property type="protein sequence ID" value="CAF1635680.1"/>
    <property type="molecule type" value="Genomic_DNA"/>
</dbReference>
<gene>
    <name evidence="2" type="ORF">OVA965_LOCUS43984</name>
    <name evidence="3" type="ORF">TMI583_LOCUS46496</name>
</gene>
<sequence>MALRGLKVLELSGLAPGPFCGMLLSDFGANVIRIDRSNDQNIAKLDRLSRGKRSISIDLKVPSGIDIFRRLSKSADVLIGTNTVVKTKSNQIITQKNGTYDR</sequence>
<dbReference type="GO" id="GO:0003824">
    <property type="term" value="F:catalytic activity"/>
    <property type="evidence" value="ECO:0007669"/>
    <property type="project" value="InterPro"/>
</dbReference>
<dbReference type="InterPro" id="IPR003673">
    <property type="entry name" value="CoA-Trfase_fam_III"/>
</dbReference>
<accession>A0A8S2G5H7</accession>
<evidence type="ECO:0000313" key="2">
    <source>
        <dbReference type="EMBL" id="CAF1635680.1"/>
    </source>
</evidence>
<dbReference type="PANTHER" id="PTHR48228:SF5">
    <property type="entry name" value="ALPHA-METHYLACYL-COA RACEMASE"/>
    <property type="match status" value="1"/>
</dbReference>
<evidence type="ECO:0000313" key="4">
    <source>
        <dbReference type="Proteomes" id="UP000677228"/>
    </source>
</evidence>
<comment type="similarity">
    <text evidence="1">Belongs to the CoA-transferase III family.</text>
</comment>
<evidence type="ECO:0000256" key="1">
    <source>
        <dbReference type="ARBA" id="ARBA00008383"/>
    </source>
</evidence>